<dbReference type="CDD" id="cd16913">
    <property type="entry name" value="YkuD_like"/>
    <property type="match status" value="1"/>
</dbReference>
<gene>
    <name evidence="12" type="ORF">MWN33_05510</name>
</gene>
<evidence type="ECO:0000256" key="6">
    <source>
        <dbReference type="ARBA" id="ARBA00022960"/>
    </source>
</evidence>
<evidence type="ECO:0000313" key="13">
    <source>
        <dbReference type="Proteomes" id="UP001202867"/>
    </source>
</evidence>
<dbReference type="EMBL" id="JALKCG010000001">
    <property type="protein sequence ID" value="MCK0207487.1"/>
    <property type="molecule type" value="Genomic_DNA"/>
</dbReference>
<dbReference type="PANTHER" id="PTHR30582:SF24">
    <property type="entry name" value="L,D-TRANSPEPTIDASE ERFK_SRFK-RELATED"/>
    <property type="match status" value="1"/>
</dbReference>
<feature type="region of interest" description="Disordered" evidence="10">
    <location>
        <begin position="84"/>
        <end position="109"/>
    </location>
</feature>
<dbReference type="RefSeq" id="WP_247199425.1">
    <property type="nucleotide sequence ID" value="NZ_JALKCG010000001.1"/>
</dbReference>
<evidence type="ECO:0000256" key="3">
    <source>
        <dbReference type="ARBA" id="ARBA00022676"/>
    </source>
</evidence>
<dbReference type="InterPro" id="IPR050979">
    <property type="entry name" value="LD-transpeptidase"/>
</dbReference>
<keyword evidence="13" id="KW-1185">Reference proteome</keyword>
<comment type="similarity">
    <text evidence="2">Belongs to the YkuD family.</text>
</comment>
<evidence type="ECO:0000313" key="12">
    <source>
        <dbReference type="EMBL" id="MCK0207487.1"/>
    </source>
</evidence>
<dbReference type="SUPFAM" id="SSF141523">
    <property type="entry name" value="L,D-transpeptidase catalytic domain-like"/>
    <property type="match status" value="1"/>
</dbReference>
<evidence type="ECO:0000256" key="4">
    <source>
        <dbReference type="ARBA" id="ARBA00022679"/>
    </source>
</evidence>
<evidence type="ECO:0000256" key="7">
    <source>
        <dbReference type="ARBA" id="ARBA00022984"/>
    </source>
</evidence>
<dbReference type="PANTHER" id="PTHR30582">
    <property type="entry name" value="L,D-TRANSPEPTIDASE"/>
    <property type="match status" value="1"/>
</dbReference>
<feature type="active site" description="Nucleophile" evidence="9">
    <location>
        <position position="268"/>
    </location>
</feature>
<evidence type="ECO:0000256" key="2">
    <source>
        <dbReference type="ARBA" id="ARBA00005992"/>
    </source>
</evidence>
<dbReference type="InterPro" id="IPR005490">
    <property type="entry name" value="LD_TPept_cat_dom"/>
</dbReference>
<sequence length="292" mass="30779">MVLATLVVTAGPAAAQSGGGIYGYQSSYQLYSRAAASGGSGWRPGAGLVYPGGNVYPPPRPSVDVGVPDSGGVYGYAGAPDGSPGGYAASPAPSPAPARTPPPARPAGSRTAALATGYAEVEPDYYEEDAAPMPVYRRATGAKGVDRKFDRKLVRYTSADPAGTIIVDTGARYLYLVQGNGTAVRYGIGVGKEGFQWSGSERIARKAEWPEWRPPAEMIQRRPDLPRVMAGGEDNPLGARALYLGKTLYRIHGSNEPETIGQAVSSGCIRMRNEDIIDLYDRVNIGTLVRVI</sequence>
<keyword evidence="3" id="KW-0328">Glycosyltransferase</keyword>
<keyword evidence="8 9" id="KW-0961">Cell wall biogenesis/degradation</keyword>
<evidence type="ECO:0000259" key="11">
    <source>
        <dbReference type="PROSITE" id="PS52029"/>
    </source>
</evidence>
<name>A0ABT0DJM9_9HYPH</name>
<dbReference type="Proteomes" id="UP001202867">
    <property type="component" value="Unassembled WGS sequence"/>
</dbReference>
<organism evidence="12 13">
    <name type="scientific">Ancylobacter koreensis</name>
    <dbReference type="NCBI Taxonomy" id="266121"/>
    <lineage>
        <taxon>Bacteria</taxon>
        <taxon>Pseudomonadati</taxon>
        <taxon>Pseudomonadota</taxon>
        <taxon>Alphaproteobacteria</taxon>
        <taxon>Hyphomicrobiales</taxon>
        <taxon>Xanthobacteraceae</taxon>
        <taxon>Ancylobacter</taxon>
    </lineage>
</organism>
<comment type="pathway">
    <text evidence="1 9">Cell wall biogenesis; peptidoglycan biosynthesis.</text>
</comment>
<keyword evidence="5" id="KW-0378">Hydrolase</keyword>
<dbReference type="PROSITE" id="PS52029">
    <property type="entry name" value="LD_TPASE"/>
    <property type="match status" value="1"/>
</dbReference>
<proteinExistence type="inferred from homology"/>
<keyword evidence="7 9" id="KW-0573">Peptidoglycan synthesis</keyword>
<keyword evidence="4" id="KW-0808">Transferase</keyword>
<evidence type="ECO:0000256" key="5">
    <source>
        <dbReference type="ARBA" id="ARBA00022801"/>
    </source>
</evidence>
<reference evidence="13" key="1">
    <citation type="submission" date="2023-07" db="EMBL/GenBank/DDBJ databases">
        <title>Ancylobacter moscoviensis sp. nov., facultatively methylotrophic bacteria from activated sludge and the reclassification of Starkeya novella (Starkey 1934) Kelly et al. 2000 as Ancylobacter novellus comb. nov., Starkeya koreensis Im et al. 2006 as Ancylobacter koreensis comb.nov., Angulomicrobium tetraedrale Vasil'eva et al. 1986 as Ancylobacter tetraedralis comb. nov., Angulomicrobium amanitiforme Fritz et al. 2004 as Ancylobacter amanitiformis comb. nov. and Methylorhabdus multivorans Doronina et al. 1996 as Ancylobacter multivorans comb. nov. and emended description of the genus Ancylobacter.</title>
        <authorList>
            <person name="Doronina N."/>
            <person name="Chemodurova A."/>
            <person name="Grouzdev D."/>
            <person name="Koziaeva V."/>
            <person name="Shi W."/>
            <person name="Wu L."/>
            <person name="Kaparullina E."/>
        </authorList>
    </citation>
    <scope>NUCLEOTIDE SEQUENCE [LARGE SCALE GENOMIC DNA]</scope>
    <source>
        <strain evidence="13">Jip08</strain>
    </source>
</reference>
<protein>
    <submittedName>
        <fullName evidence="12">L,D-transpeptidase</fullName>
    </submittedName>
</protein>
<feature type="active site" description="Proton donor/acceptor" evidence="9">
    <location>
        <position position="252"/>
    </location>
</feature>
<evidence type="ECO:0000256" key="9">
    <source>
        <dbReference type="PROSITE-ProRule" id="PRU01373"/>
    </source>
</evidence>
<feature type="compositionally biased region" description="Pro residues" evidence="10">
    <location>
        <begin position="92"/>
        <end position="105"/>
    </location>
</feature>
<evidence type="ECO:0000256" key="1">
    <source>
        <dbReference type="ARBA" id="ARBA00004752"/>
    </source>
</evidence>
<evidence type="ECO:0000256" key="10">
    <source>
        <dbReference type="SAM" id="MobiDB-lite"/>
    </source>
</evidence>
<dbReference type="Pfam" id="PF03734">
    <property type="entry name" value="YkuD"/>
    <property type="match status" value="1"/>
</dbReference>
<dbReference type="Gene3D" id="2.40.440.10">
    <property type="entry name" value="L,D-transpeptidase catalytic domain-like"/>
    <property type="match status" value="1"/>
</dbReference>
<evidence type="ECO:0000256" key="8">
    <source>
        <dbReference type="ARBA" id="ARBA00023316"/>
    </source>
</evidence>
<keyword evidence="6 9" id="KW-0133">Cell shape</keyword>
<comment type="caution">
    <text evidence="12">The sequence shown here is derived from an EMBL/GenBank/DDBJ whole genome shotgun (WGS) entry which is preliminary data.</text>
</comment>
<accession>A0ABT0DJM9</accession>
<dbReference type="InterPro" id="IPR038063">
    <property type="entry name" value="Transpep_catalytic_dom"/>
</dbReference>
<feature type="domain" description="L,D-TPase catalytic" evidence="11">
    <location>
        <begin position="163"/>
        <end position="292"/>
    </location>
</feature>